<keyword evidence="1" id="KW-0472">Membrane</keyword>
<accession>A0ABR3NN10</accession>
<keyword evidence="1" id="KW-1133">Transmembrane helix</keyword>
<evidence type="ECO:0000313" key="3">
    <source>
        <dbReference type="Proteomes" id="UP001558613"/>
    </source>
</evidence>
<proteinExistence type="predicted"/>
<sequence length="80" mass="8866">MSAFRLAAPLFIFRGAGFFALAVALICGAYLIASWGMWNTDPQENLRKPAILFFSNPLHTLHLSSQELNVLLRSSQMGLL</sequence>
<gene>
    <name evidence="2" type="ORF">QQF64_024736</name>
</gene>
<dbReference type="Proteomes" id="UP001558613">
    <property type="component" value="Unassembled WGS sequence"/>
</dbReference>
<dbReference type="EMBL" id="JAYMGO010000003">
    <property type="protein sequence ID" value="KAL1278063.1"/>
    <property type="molecule type" value="Genomic_DNA"/>
</dbReference>
<feature type="transmembrane region" description="Helical" evidence="1">
    <location>
        <begin position="12"/>
        <end position="38"/>
    </location>
</feature>
<protein>
    <submittedName>
        <fullName evidence="2">Uncharacterized protein</fullName>
    </submittedName>
</protein>
<evidence type="ECO:0000313" key="2">
    <source>
        <dbReference type="EMBL" id="KAL1278063.1"/>
    </source>
</evidence>
<name>A0ABR3NN10_9TELE</name>
<evidence type="ECO:0000256" key="1">
    <source>
        <dbReference type="SAM" id="Phobius"/>
    </source>
</evidence>
<organism evidence="2 3">
    <name type="scientific">Cirrhinus molitorella</name>
    <name type="common">mud carp</name>
    <dbReference type="NCBI Taxonomy" id="172907"/>
    <lineage>
        <taxon>Eukaryota</taxon>
        <taxon>Metazoa</taxon>
        <taxon>Chordata</taxon>
        <taxon>Craniata</taxon>
        <taxon>Vertebrata</taxon>
        <taxon>Euteleostomi</taxon>
        <taxon>Actinopterygii</taxon>
        <taxon>Neopterygii</taxon>
        <taxon>Teleostei</taxon>
        <taxon>Ostariophysi</taxon>
        <taxon>Cypriniformes</taxon>
        <taxon>Cyprinidae</taxon>
        <taxon>Labeoninae</taxon>
        <taxon>Labeonini</taxon>
        <taxon>Cirrhinus</taxon>
    </lineage>
</organism>
<reference evidence="2 3" key="1">
    <citation type="submission" date="2023-09" db="EMBL/GenBank/DDBJ databases">
        <authorList>
            <person name="Wang M."/>
        </authorList>
    </citation>
    <scope>NUCLEOTIDE SEQUENCE [LARGE SCALE GENOMIC DNA]</scope>
    <source>
        <strain evidence="2">GT-2023</strain>
        <tissue evidence="2">Liver</tissue>
    </source>
</reference>
<comment type="caution">
    <text evidence="2">The sequence shown here is derived from an EMBL/GenBank/DDBJ whole genome shotgun (WGS) entry which is preliminary data.</text>
</comment>
<keyword evidence="3" id="KW-1185">Reference proteome</keyword>
<keyword evidence="1" id="KW-0812">Transmembrane</keyword>